<dbReference type="STRING" id="1210063.GCA_001612665_00029"/>
<dbReference type="EMBL" id="SMFR01000002">
    <property type="protein sequence ID" value="TCJ96338.1"/>
    <property type="molecule type" value="Genomic_DNA"/>
</dbReference>
<dbReference type="InterPro" id="IPR002123">
    <property type="entry name" value="Plipid/glycerol_acylTrfase"/>
</dbReference>
<dbReference type="SUPFAM" id="SSF69593">
    <property type="entry name" value="Glycerol-3-phosphate (1)-acyltransferase"/>
    <property type="match status" value="1"/>
</dbReference>
<dbReference type="SMART" id="SM00563">
    <property type="entry name" value="PlsC"/>
    <property type="match status" value="1"/>
</dbReference>
<name>A0A4R1FV02_9NOCA</name>
<protein>
    <submittedName>
        <fullName evidence="3">Acyltransferase-like protein</fullName>
    </submittedName>
</protein>
<sequence length="276" mass="29392">MPDSGVQPLHDEPFDDAPQGGNGVESGRAPAAVRILLGAFRWYHRHEVGGVLEPAPGPSLFVANHGFGGVFDLNVLAARSAYVRIGDPRRAVVLTHHMAWAMGLGPLLAKMGAEPATGENALAALARGEHVLVFPGGDVDAFKSWGERNRIIFDGRTGFARLAIQAGVPIVPVVTSGAGESLICLSDGRALARLLRLDKALRLKRLPITLSLPWGLTVGIAGLFPYIPLPTKVRTTVLPAMGPEGGESPGEFADRVRRVMQDEMDRQTANRVLLLG</sequence>
<proteinExistence type="predicted"/>
<dbReference type="CDD" id="cd07987">
    <property type="entry name" value="LPLAT_MGAT-like"/>
    <property type="match status" value="1"/>
</dbReference>
<dbReference type="AlphaFoldDB" id="A0A4R1FV02"/>
<evidence type="ECO:0000259" key="2">
    <source>
        <dbReference type="SMART" id="SM00563"/>
    </source>
</evidence>
<keyword evidence="3" id="KW-0808">Transferase</keyword>
<dbReference type="Pfam" id="PF01553">
    <property type="entry name" value="Acyltransferase"/>
    <property type="match status" value="1"/>
</dbReference>
<feature type="domain" description="Phospholipid/glycerol acyltransferase" evidence="2">
    <location>
        <begin position="59"/>
        <end position="178"/>
    </location>
</feature>
<dbReference type="GO" id="GO:0016020">
    <property type="term" value="C:membrane"/>
    <property type="evidence" value="ECO:0007669"/>
    <property type="project" value="TreeGrafter"/>
</dbReference>
<dbReference type="PANTHER" id="PTHR22753">
    <property type="entry name" value="TRANSMEMBRANE PROTEIN 68"/>
    <property type="match status" value="1"/>
</dbReference>
<gene>
    <name evidence="3" type="ORF">DFR71_2366</name>
</gene>
<dbReference type="GO" id="GO:0016746">
    <property type="term" value="F:acyltransferase activity"/>
    <property type="evidence" value="ECO:0007669"/>
    <property type="project" value="UniProtKB-KW"/>
</dbReference>
<dbReference type="PANTHER" id="PTHR22753:SF14">
    <property type="entry name" value="MONOACYLGLYCEROL_DIACYLGLYCEROL O-ACYLTRANSFERASE"/>
    <property type="match status" value="1"/>
</dbReference>
<evidence type="ECO:0000256" key="1">
    <source>
        <dbReference type="SAM" id="MobiDB-lite"/>
    </source>
</evidence>
<organism evidence="3 4">
    <name type="scientific">Nocardia alba</name>
    <dbReference type="NCBI Taxonomy" id="225051"/>
    <lineage>
        <taxon>Bacteria</taxon>
        <taxon>Bacillati</taxon>
        <taxon>Actinomycetota</taxon>
        <taxon>Actinomycetes</taxon>
        <taxon>Mycobacteriales</taxon>
        <taxon>Nocardiaceae</taxon>
        <taxon>Nocardia</taxon>
    </lineage>
</organism>
<evidence type="ECO:0000313" key="4">
    <source>
        <dbReference type="Proteomes" id="UP000294856"/>
    </source>
</evidence>
<feature type="region of interest" description="Disordered" evidence="1">
    <location>
        <begin position="1"/>
        <end position="26"/>
    </location>
</feature>
<accession>A0A4R1FV02</accession>
<evidence type="ECO:0000313" key="3">
    <source>
        <dbReference type="EMBL" id="TCJ96338.1"/>
    </source>
</evidence>
<comment type="caution">
    <text evidence="3">The sequence shown here is derived from an EMBL/GenBank/DDBJ whole genome shotgun (WGS) entry which is preliminary data.</text>
</comment>
<reference evidence="3 4" key="1">
    <citation type="submission" date="2019-03" db="EMBL/GenBank/DDBJ databases">
        <title>Genomic Encyclopedia of Type Strains, Phase IV (KMG-IV): sequencing the most valuable type-strain genomes for metagenomic binning, comparative biology and taxonomic classification.</title>
        <authorList>
            <person name="Goeker M."/>
        </authorList>
    </citation>
    <scope>NUCLEOTIDE SEQUENCE [LARGE SCALE GENOMIC DNA]</scope>
    <source>
        <strain evidence="3 4">DSM 44684</strain>
    </source>
</reference>
<keyword evidence="3" id="KW-0012">Acyltransferase</keyword>
<dbReference type="Proteomes" id="UP000294856">
    <property type="component" value="Unassembled WGS sequence"/>
</dbReference>
<keyword evidence="4" id="KW-1185">Reference proteome</keyword>